<evidence type="ECO:0000259" key="2">
    <source>
        <dbReference type="SMART" id="SM00903"/>
    </source>
</evidence>
<evidence type="ECO:0000313" key="4">
    <source>
        <dbReference type="Proteomes" id="UP000216429"/>
    </source>
</evidence>
<dbReference type="SUPFAM" id="SSF50475">
    <property type="entry name" value="FMN-binding split barrel"/>
    <property type="match status" value="1"/>
</dbReference>
<dbReference type="AlphaFoldDB" id="A0A261VCQ2"/>
<dbReference type="InterPro" id="IPR002563">
    <property type="entry name" value="Flavin_Rdtase-like_dom"/>
</dbReference>
<dbReference type="EMBL" id="NEVU01000003">
    <property type="protein sequence ID" value="OZI71879.1"/>
    <property type="molecule type" value="Genomic_DNA"/>
</dbReference>
<dbReference type="Gene3D" id="2.30.110.10">
    <property type="entry name" value="Electron Transport, Fmn-binding Protein, Chain A"/>
    <property type="match status" value="1"/>
</dbReference>
<keyword evidence="1" id="KW-0560">Oxidoreductase</keyword>
<gene>
    <name evidence="3" type="ORF">CAL22_19035</name>
</gene>
<evidence type="ECO:0000313" key="3">
    <source>
        <dbReference type="EMBL" id="OZI71879.1"/>
    </source>
</evidence>
<evidence type="ECO:0000256" key="1">
    <source>
        <dbReference type="ARBA" id="ARBA00023002"/>
    </source>
</evidence>
<keyword evidence="4" id="KW-1185">Reference proteome</keyword>
<dbReference type="Proteomes" id="UP000216429">
    <property type="component" value="Unassembled WGS sequence"/>
</dbReference>
<dbReference type="InterPro" id="IPR012349">
    <property type="entry name" value="Split_barrel_FMN-bd"/>
</dbReference>
<feature type="domain" description="Flavin reductase like" evidence="2">
    <location>
        <begin position="25"/>
        <end position="167"/>
    </location>
</feature>
<accession>A0A261VCQ2</accession>
<organism evidence="3 4">
    <name type="scientific">Bordetella genomosp. 12</name>
    <dbReference type="NCBI Taxonomy" id="463035"/>
    <lineage>
        <taxon>Bacteria</taxon>
        <taxon>Pseudomonadati</taxon>
        <taxon>Pseudomonadota</taxon>
        <taxon>Betaproteobacteria</taxon>
        <taxon>Burkholderiales</taxon>
        <taxon>Alcaligenaceae</taxon>
        <taxon>Bordetella</taxon>
    </lineage>
</organism>
<dbReference type="GO" id="GO:0010181">
    <property type="term" value="F:FMN binding"/>
    <property type="evidence" value="ECO:0007669"/>
    <property type="project" value="InterPro"/>
</dbReference>
<dbReference type="Pfam" id="PF01613">
    <property type="entry name" value="Flavin_Reduct"/>
    <property type="match status" value="1"/>
</dbReference>
<proteinExistence type="predicted"/>
<dbReference type="InterPro" id="IPR050268">
    <property type="entry name" value="NADH-dep_flavin_reductase"/>
</dbReference>
<dbReference type="RefSeq" id="WP_094815835.1">
    <property type="nucleotide sequence ID" value="NZ_NEVU01000003.1"/>
</dbReference>
<name>A0A261VCQ2_9BORD</name>
<dbReference type="PANTHER" id="PTHR30466">
    <property type="entry name" value="FLAVIN REDUCTASE"/>
    <property type="match status" value="1"/>
</dbReference>
<dbReference type="PANTHER" id="PTHR30466:SF1">
    <property type="entry name" value="FMN REDUCTASE (NADH) RUTF"/>
    <property type="match status" value="1"/>
</dbReference>
<reference evidence="4" key="1">
    <citation type="submission" date="2017-05" db="EMBL/GenBank/DDBJ databases">
        <title>Complete and WGS of Bordetella genogroups.</title>
        <authorList>
            <person name="Spilker T."/>
            <person name="Lipuma J."/>
        </authorList>
    </citation>
    <scope>NUCLEOTIDE SEQUENCE [LARGE SCALE GENOMIC DNA]</scope>
    <source>
        <strain evidence="4">AU6712</strain>
    </source>
</reference>
<dbReference type="OrthoDB" id="9792858at2"/>
<protein>
    <recommendedName>
        <fullName evidence="2">Flavin reductase like domain-containing protein</fullName>
    </recommendedName>
</protein>
<dbReference type="GO" id="GO:0042602">
    <property type="term" value="F:riboflavin reductase (NADPH) activity"/>
    <property type="evidence" value="ECO:0007669"/>
    <property type="project" value="TreeGrafter"/>
</dbReference>
<sequence>MSHLLQNAGLPATDVLNALAFKQLMRGVASSVSVVTTFHHGIPHGMTATAFSSVSADPPTVLIVLNKGTRSHPLISESRRFVVNVLRDDQRELGNHFSGKLDDQFAAVDYHAGQLGAPVLDGVVSYFECETVDAFDAGSHTIFVGRVVAGATNETSPLLYHDGQYKAVLPLSN</sequence>
<dbReference type="SMART" id="SM00903">
    <property type="entry name" value="Flavin_Reduct"/>
    <property type="match status" value="1"/>
</dbReference>
<comment type="caution">
    <text evidence="3">The sequence shown here is derived from an EMBL/GenBank/DDBJ whole genome shotgun (WGS) entry which is preliminary data.</text>
</comment>